<protein>
    <submittedName>
        <fullName evidence="1">Uncharacterized protein</fullName>
    </submittedName>
</protein>
<dbReference type="InterPro" id="IPR036514">
    <property type="entry name" value="SGNH_hydro_sf"/>
</dbReference>
<comment type="caution">
    <text evidence="1">The sequence shown here is derived from an EMBL/GenBank/DDBJ whole genome shotgun (WGS) entry which is preliminary data.</text>
</comment>
<evidence type="ECO:0000313" key="1">
    <source>
        <dbReference type="EMBL" id="EFH09436.1"/>
    </source>
</evidence>
<dbReference type="RefSeq" id="WP_007003386.1">
    <property type="nucleotide sequence ID" value="NZ_GG770777.1"/>
</dbReference>
<dbReference type="EMBL" id="ADVL01000790">
    <property type="protein sequence ID" value="EFH09436.1"/>
    <property type="molecule type" value="Genomic_DNA"/>
</dbReference>
<accession>D5RTE4</accession>
<proteinExistence type="predicted"/>
<evidence type="ECO:0000313" key="2">
    <source>
        <dbReference type="Proteomes" id="UP000005324"/>
    </source>
</evidence>
<dbReference type="GO" id="GO:0016788">
    <property type="term" value="F:hydrolase activity, acting on ester bonds"/>
    <property type="evidence" value="ECO:0007669"/>
    <property type="project" value="UniProtKB-ARBA"/>
</dbReference>
<reference evidence="1 2" key="1">
    <citation type="submission" date="2010-04" db="EMBL/GenBank/DDBJ databases">
        <authorList>
            <person name="Qin X."/>
            <person name="Bachman B."/>
            <person name="Battles P."/>
            <person name="Bell A."/>
            <person name="Bess C."/>
            <person name="Bickham C."/>
            <person name="Chaboub L."/>
            <person name="Chen D."/>
            <person name="Coyle M."/>
            <person name="Deiros D.R."/>
            <person name="Dinh H."/>
            <person name="Forbes L."/>
            <person name="Fowler G."/>
            <person name="Francisco L."/>
            <person name="Fu Q."/>
            <person name="Gubbala S."/>
            <person name="Hale W."/>
            <person name="Han Y."/>
            <person name="Hemphill L."/>
            <person name="Highlander S.K."/>
            <person name="Hirani K."/>
            <person name="Hogues M."/>
            <person name="Jackson L."/>
            <person name="Jakkamsetti A."/>
            <person name="Javaid M."/>
            <person name="Jiang H."/>
            <person name="Korchina V."/>
            <person name="Kovar C."/>
            <person name="Lara F."/>
            <person name="Lee S."/>
            <person name="Mata R."/>
            <person name="Mathew T."/>
            <person name="Moen C."/>
            <person name="Morales K."/>
            <person name="Munidasa M."/>
            <person name="Nazareth L."/>
            <person name="Ngo R."/>
            <person name="Nguyen L."/>
            <person name="Okwuonu G."/>
            <person name="Ongeri F."/>
            <person name="Patil S."/>
            <person name="Petrosino J."/>
            <person name="Pham C."/>
            <person name="Pham P."/>
            <person name="Pu L.-L."/>
            <person name="Puazo M."/>
            <person name="Raj R."/>
            <person name="Reid J."/>
            <person name="Rouhana J."/>
            <person name="Saada N."/>
            <person name="Shang Y."/>
            <person name="Simmons D."/>
            <person name="Thornton R."/>
            <person name="Warren J."/>
            <person name="Weissenberger G."/>
            <person name="Zhang J."/>
            <person name="Zhang L."/>
            <person name="Zhou C."/>
            <person name="Zhu D."/>
            <person name="Muzny D."/>
            <person name="Worley K."/>
            <person name="Gibbs R."/>
        </authorList>
    </citation>
    <scope>NUCLEOTIDE SEQUENCE [LARGE SCALE GENOMIC DNA]</scope>
    <source>
        <strain evidence="1 2">ATCC 49957</strain>
    </source>
</reference>
<sequence length="739" mass="77349">MSGTVPGTSIPWSGVNAAGAAAGASAAEVVTRLVAPGVAIEAVEPLRDAAVAAAEAASENRAAAEAAAETAGAAQQGAVGAATAAVNASTAADTARLTAEAAAAAAMLNQGMFPTVSAGLSATADGGYFTVPGTGSIYATLYRKESGVAVLIGNYYSREGIDAAVAAEAAARAGVIQQTPAVSVSGIDVSLMGLDQFGRAAPFQATDGRLIQPNASGTFERVPLRSEVEDLAADAATGAAEDAVGDEAAAREAVIAQITDVVVGGVTTYIGALDSEGKFAPLMDAAARHVQALASGEFERVPTRAEVAEIAATVVPTPPAEPTPTYAYNDAAFSYVPTARTHLHILLQMGQSNSNGTNGTTEALVAATPLYASDALMLEGGVRQQGTVRTSFVPLAETTTSTQRETAASGIINHLIAKLDADGLARQKFCAINFGAGGREIAELGRGWLIYQRFLSTLANTVALAKAQGWVPIVRYCDWMQGEADMSRGTQMGDYAARVMTLQRWLSEDVRAITGQREEVVMIITPIANTSDNPIRTTTFDHRIWEAYRLLRTHPYVRFAPPIYPLPYCDNIHLSCVGQNRRGIGVSRVIYEEFFRYGWRDFYPERIRWTGATTIQADFTVPEGGNLVMDTSGSVVSTTGLPGYLGFRFADGSGSPPTITGHTISGRSLTLTLSALPAGYGSCILAYASQRNADNVTDQDGPLIGARGCLRGSTSRTSLYDGAANYIWCPHFIHEIGRP</sequence>
<name>D5RTE4_9PROT</name>
<dbReference type="HOGENOM" id="CLU_375474_0_0_5"/>
<dbReference type="Proteomes" id="UP000005324">
    <property type="component" value="Unassembled WGS sequence"/>
</dbReference>
<dbReference type="SUPFAM" id="SSF52266">
    <property type="entry name" value="SGNH hydrolase"/>
    <property type="match status" value="1"/>
</dbReference>
<organism evidence="1 2">
    <name type="scientific">Pseudoroseomonas cervicalis ATCC 49957</name>
    <dbReference type="NCBI Taxonomy" id="525371"/>
    <lineage>
        <taxon>Bacteria</taxon>
        <taxon>Pseudomonadati</taxon>
        <taxon>Pseudomonadota</taxon>
        <taxon>Alphaproteobacteria</taxon>
        <taxon>Acetobacterales</taxon>
        <taxon>Roseomonadaceae</taxon>
        <taxon>Roseomonas</taxon>
    </lineage>
</organism>
<dbReference type="Gene3D" id="3.40.50.1110">
    <property type="entry name" value="SGNH hydrolase"/>
    <property type="match status" value="1"/>
</dbReference>
<keyword evidence="2" id="KW-1185">Reference proteome</keyword>
<dbReference type="AlphaFoldDB" id="D5RTE4"/>
<gene>
    <name evidence="1" type="ORF">HMPREF0731_4356</name>
</gene>
<dbReference type="OrthoDB" id="7756850at2"/>